<dbReference type="InterPro" id="IPR005583">
    <property type="entry name" value="YaaA"/>
</dbReference>
<dbReference type="RefSeq" id="WP_156241860.1">
    <property type="nucleotide sequence ID" value="NZ_CP032550.1"/>
</dbReference>
<dbReference type="GO" id="GO:0033194">
    <property type="term" value="P:response to hydroperoxide"/>
    <property type="evidence" value="ECO:0007669"/>
    <property type="project" value="TreeGrafter"/>
</dbReference>
<evidence type="ECO:0000313" key="1">
    <source>
        <dbReference type="EMBL" id="QGU27368.1"/>
    </source>
</evidence>
<dbReference type="EMBL" id="CP032550">
    <property type="protein sequence ID" value="QGU27368.1"/>
    <property type="molecule type" value="Genomic_DNA"/>
</dbReference>
<dbReference type="KEGG" id="moj:D7D94_06570"/>
<organism evidence="1 2">
    <name type="scientific">Microbacterium oryzae</name>
    <dbReference type="NCBI Taxonomy" id="743009"/>
    <lineage>
        <taxon>Bacteria</taxon>
        <taxon>Bacillati</taxon>
        <taxon>Actinomycetota</taxon>
        <taxon>Actinomycetes</taxon>
        <taxon>Micrococcales</taxon>
        <taxon>Microbacteriaceae</taxon>
        <taxon>Microbacterium</taxon>
    </lineage>
</organism>
<proteinExistence type="predicted"/>
<dbReference type="AlphaFoldDB" id="A0A6I6E839"/>
<dbReference type="GO" id="GO:0005829">
    <property type="term" value="C:cytosol"/>
    <property type="evidence" value="ECO:0007669"/>
    <property type="project" value="TreeGrafter"/>
</dbReference>
<reference evidence="1 2" key="1">
    <citation type="submission" date="2018-09" db="EMBL/GenBank/DDBJ databases">
        <title>Whole genome sequencing of Microbacterium oryzae strain MB-10T.</title>
        <authorList>
            <person name="Das S.K."/>
        </authorList>
    </citation>
    <scope>NUCLEOTIDE SEQUENCE [LARGE SCALE GENOMIC DNA]</scope>
    <source>
        <strain evidence="1 2">MB-10</strain>
    </source>
</reference>
<keyword evidence="2" id="KW-1185">Reference proteome</keyword>
<accession>A0A6I6E839</accession>
<protein>
    <submittedName>
        <fullName evidence="1">Peroxide stress protein YaaA</fullName>
    </submittedName>
</protein>
<dbReference type="PANTHER" id="PTHR30283:SF4">
    <property type="entry name" value="PEROXIDE STRESS RESISTANCE PROTEIN YAAA"/>
    <property type="match status" value="1"/>
</dbReference>
<evidence type="ECO:0000313" key="2">
    <source>
        <dbReference type="Proteomes" id="UP000422989"/>
    </source>
</evidence>
<name>A0A6I6E839_9MICO</name>
<gene>
    <name evidence="1" type="primary">yaaA</name>
    <name evidence="1" type="ORF">D7D94_06570</name>
</gene>
<dbReference type="PANTHER" id="PTHR30283">
    <property type="entry name" value="PEROXIDE STRESS RESPONSE PROTEIN YAAA"/>
    <property type="match status" value="1"/>
</dbReference>
<dbReference type="Proteomes" id="UP000422989">
    <property type="component" value="Chromosome"/>
</dbReference>
<sequence length="252" mass="26151">MLILLPPSETKYPGGDGAPVRLAELRLPELVGEREAVSDALVALSADPERAARVLKLGARQLGEIERNAALLGAPTMPAVDRYTGVLFDALDAATLSAGAREWLSRHALIHTAPFGPVGAGDAIPAYRLAAGAALPGVPPLRRHWAAAASAALGRAAGDGLVVDLRSKAYVELGPLAEGVTGVAVSVVAEGADGAVRALNHFNKKAKGRFTRLAAESAAVWETADDLLVWAEAVGLDMRRGESPREVLLVAE</sequence>
<dbReference type="Pfam" id="PF03883">
    <property type="entry name" value="H2O2_YaaD"/>
    <property type="match status" value="1"/>
</dbReference>
<dbReference type="OrthoDB" id="3210767at2"/>